<organism evidence="9 10">
    <name type="scientific">Cyclobacterium marinum (strain ATCC 25205 / DSM 745 / LMG 13164 / NCIMB 1802)</name>
    <name type="common">Flectobacillus marinus</name>
    <dbReference type="NCBI Taxonomy" id="880070"/>
    <lineage>
        <taxon>Bacteria</taxon>
        <taxon>Pseudomonadati</taxon>
        <taxon>Bacteroidota</taxon>
        <taxon>Cytophagia</taxon>
        <taxon>Cytophagales</taxon>
        <taxon>Cyclobacteriaceae</taxon>
        <taxon>Cyclobacterium</taxon>
    </lineage>
</organism>
<comment type="similarity">
    <text evidence="4">Belongs to the beta-lactamase family.</text>
</comment>
<evidence type="ECO:0000259" key="8">
    <source>
        <dbReference type="Pfam" id="PF11954"/>
    </source>
</evidence>
<keyword evidence="2 5" id="KW-0378">Hydrolase</keyword>
<dbReference type="InterPro" id="IPR012338">
    <property type="entry name" value="Beta-lactam/transpept-like"/>
</dbReference>
<dbReference type="GO" id="GO:0008800">
    <property type="term" value="F:beta-lactamase activity"/>
    <property type="evidence" value="ECO:0007669"/>
    <property type="project" value="UniProtKB-UniRule"/>
</dbReference>
<dbReference type="PANTHER" id="PTHR22935:SF95">
    <property type="entry name" value="BETA-LACTAMASE-LIKE 1-RELATED"/>
    <property type="match status" value="1"/>
</dbReference>
<sequence>MKQYIILLVMLLSSFVAFPFQENSDNNELPSEVVKSIENRIEEGLTPSIALAIIDSTGIQYFNFGLTATKGKKVNENTIYEIGSISKAFTGILLAQQVLDEELQLEDKINDFLPHNIKIPTKGLKEITFGNLSDHTSGLPRMPDNFKPANPYNPYADYTVEQMYDFISNYKPIRAVGATYEYSNLAQGLLGHLLALNKNSNYEDLVIQTIAAPLGMMDTKITFTKKMLENLALGHAGGKQVENWDIPTLAGAGAIRSSTSDMSKFIAANLGYVKSPIAEAMELSHKVRHHKAGEMSVALGWHIKNGELGDVIWHNGGTGGYRAFSGFVKETGKGVVLLSNSTADIDDIGFHLLDPGTELIAFPSKKDAVEIPESTLERYVGLYELQPKFTITITKEGNQLFGQATGQDRFKIYPENDTTFYLTVVKAKITFQLKNDTVESLTLFQGGQEIKGKKIK</sequence>
<accession>G0J4X1</accession>
<proteinExistence type="inferred from homology"/>
<gene>
    <name evidence="9" type="ordered locus">Cycma_1595</name>
</gene>
<feature type="signal peptide" evidence="6">
    <location>
        <begin position="1"/>
        <end position="19"/>
    </location>
</feature>
<evidence type="ECO:0000313" key="10">
    <source>
        <dbReference type="Proteomes" id="UP000001635"/>
    </source>
</evidence>
<evidence type="ECO:0000256" key="2">
    <source>
        <dbReference type="ARBA" id="ARBA00022801"/>
    </source>
</evidence>
<evidence type="ECO:0000259" key="7">
    <source>
        <dbReference type="Pfam" id="PF00144"/>
    </source>
</evidence>
<dbReference type="Pfam" id="PF00144">
    <property type="entry name" value="Beta-lactamase"/>
    <property type="match status" value="1"/>
</dbReference>
<keyword evidence="3 5" id="KW-0046">Antibiotic resistance</keyword>
<dbReference type="STRING" id="880070.Cycma_1595"/>
<dbReference type="InterPro" id="IPR021860">
    <property type="entry name" value="Peptidase_S12_Pab87-rel_C"/>
</dbReference>
<comment type="similarity">
    <text evidence="1 5">Belongs to the class-C beta-lactamase family.</text>
</comment>
<keyword evidence="10" id="KW-1185">Reference proteome</keyword>
<dbReference type="InterPro" id="IPR001466">
    <property type="entry name" value="Beta-lactam-related"/>
</dbReference>
<dbReference type="Pfam" id="PF11954">
    <property type="entry name" value="DUF3471"/>
    <property type="match status" value="1"/>
</dbReference>
<dbReference type="Gene3D" id="3.40.710.10">
    <property type="entry name" value="DD-peptidase/beta-lactamase superfamily"/>
    <property type="match status" value="1"/>
</dbReference>
<evidence type="ECO:0000256" key="4">
    <source>
        <dbReference type="ARBA" id="ARBA00038473"/>
    </source>
</evidence>
<dbReference type="GO" id="GO:0030288">
    <property type="term" value="C:outer membrane-bounded periplasmic space"/>
    <property type="evidence" value="ECO:0007669"/>
    <property type="project" value="InterPro"/>
</dbReference>
<dbReference type="EC" id="3.5.2.6" evidence="5"/>
<reference evidence="10" key="1">
    <citation type="submission" date="2011-07" db="EMBL/GenBank/DDBJ databases">
        <title>The complete genome of Cyclobacterium marinum DSM 745.</title>
        <authorList>
            <person name="Lucas S."/>
            <person name="Han J."/>
            <person name="Lapidus A."/>
            <person name="Bruce D."/>
            <person name="Goodwin L."/>
            <person name="Pitluck S."/>
            <person name="Peters L."/>
            <person name="Kyrpides N."/>
            <person name="Mavromatis K."/>
            <person name="Ivanova N."/>
            <person name="Ovchinnikova G."/>
            <person name="Chertkov O."/>
            <person name="Detter J.C."/>
            <person name="Tapia R."/>
            <person name="Han C."/>
            <person name="Land M."/>
            <person name="Hauser L."/>
            <person name="Markowitz V."/>
            <person name="Cheng J.-F."/>
            <person name="Hugenholtz P."/>
            <person name="Woyke T."/>
            <person name="Wu D."/>
            <person name="Tindall B."/>
            <person name="Schuetze A."/>
            <person name="Brambilla E."/>
            <person name="Klenk H.-P."/>
            <person name="Eisen J.A."/>
        </authorList>
    </citation>
    <scope>NUCLEOTIDE SEQUENCE [LARGE SCALE GENOMIC DNA]</scope>
    <source>
        <strain evidence="10">ATCC 25205 / DSM 745 / LMG 13164 / NCIMB 1802</strain>
    </source>
</reference>
<dbReference type="OrthoDB" id="1522765at2"/>
<dbReference type="HOGENOM" id="CLU_020027_7_2_10"/>
<dbReference type="EMBL" id="CP002955">
    <property type="protein sequence ID" value="AEL25351.1"/>
    <property type="molecule type" value="Genomic_DNA"/>
</dbReference>
<evidence type="ECO:0000313" key="9">
    <source>
        <dbReference type="EMBL" id="AEL25351.1"/>
    </source>
</evidence>
<dbReference type="GO" id="GO:0017001">
    <property type="term" value="P:antibiotic catabolic process"/>
    <property type="evidence" value="ECO:0007669"/>
    <property type="project" value="InterPro"/>
</dbReference>
<dbReference type="Proteomes" id="UP000001635">
    <property type="component" value="Chromosome"/>
</dbReference>
<evidence type="ECO:0000256" key="3">
    <source>
        <dbReference type="ARBA" id="ARBA00023251"/>
    </source>
</evidence>
<protein>
    <recommendedName>
        <fullName evidence="5">Beta-lactamase</fullName>
        <ecNumber evidence="5">3.5.2.6</ecNumber>
    </recommendedName>
</protein>
<dbReference type="RefSeq" id="WP_014019646.1">
    <property type="nucleotide sequence ID" value="NC_015914.1"/>
</dbReference>
<dbReference type="SUPFAM" id="SSF56601">
    <property type="entry name" value="beta-lactamase/transpeptidase-like"/>
    <property type="match status" value="1"/>
</dbReference>
<dbReference type="InterPro" id="IPR051478">
    <property type="entry name" value="Beta-lactamase-like_AB/R"/>
</dbReference>
<dbReference type="PANTHER" id="PTHR22935">
    <property type="entry name" value="PENICILLIN-BINDING PROTEIN"/>
    <property type="match status" value="1"/>
</dbReference>
<dbReference type="KEGG" id="cmr:Cycma_1595"/>
<evidence type="ECO:0000256" key="1">
    <source>
        <dbReference type="ARBA" id="ARBA00007840"/>
    </source>
</evidence>
<dbReference type="AlphaFoldDB" id="G0J4X1"/>
<keyword evidence="6" id="KW-0732">Signal</keyword>
<feature type="domain" description="Beta-lactamase-related" evidence="7">
    <location>
        <begin position="39"/>
        <end position="344"/>
    </location>
</feature>
<dbReference type="GO" id="GO:0046677">
    <property type="term" value="P:response to antibiotic"/>
    <property type="evidence" value="ECO:0007669"/>
    <property type="project" value="UniProtKB-UniRule"/>
</dbReference>
<dbReference type="PROSITE" id="PS00336">
    <property type="entry name" value="BETA_LACTAMASE_C"/>
    <property type="match status" value="1"/>
</dbReference>
<dbReference type="InterPro" id="IPR001586">
    <property type="entry name" value="Beta-lactam_class-C_AS"/>
</dbReference>
<name>G0J4X1_CYCMS</name>
<dbReference type="eggNOG" id="COG1680">
    <property type="taxonomic scope" value="Bacteria"/>
</dbReference>
<comment type="catalytic activity">
    <reaction evidence="5">
        <text>a beta-lactam + H2O = a substituted beta-amino acid</text>
        <dbReference type="Rhea" id="RHEA:20401"/>
        <dbReference type="ChEBI" id="CHEBI:15377"/>
        <dbReference type="ChEBI" id="CHEBI:35627"/>
        <dbReference type="ChEBI" id="CHEBI:140347"/>
        <dbReference type="EC" id="3.5.2.6"/>
    </reaction>
</comment>
<evidence type="ECO:0000256" key="5">
    <source>
        <dbReference type="RuleBase" id="RU361140"/>
    </source>
</evidence>
<feature type="domain" description="Peptidase S12 Pab87-related C-terminal" evidence="8">
    <location>
        <begin position="366"/>
        <end position="452"/>
    </location>
</feature>
<feature type="chain" id="PRO_5003401650" description="Beta-lactamase" evidence="6">
    <location>
        <begin position="20"/>
        <end position="456"/>
    </location>
</feature>
<evidence type="ECO:0000256" key="6">
    <source>
        <dbReference type="SAM" id="SignalP"/>
    </source>
</evidence>